<evidence type="ECO:0000256" key="3">
    <source>
        <dbReference type="ARBA" id="ARBA00022475"/>
    </source>
</evidence>
<dbReference type="NCBIfam" id="TIGR01726">
    <property type="entry name" value="HEQRo_perm_3TM"/>
    <property type="match status" value="1"/>
</dbReference>
<keyword evidence="6 8" id="KW-1133">Transmembrane helix</keyword>
<dbReference type="PANTHER" id="PTHR30614:SF41">
    <property type="entry name" value="INNER MEMBRANE AMINO-ACID ABC TRANSPORTER PERMEASE PROTEIN YHDY"/>
    <property type="match status" value="1"/>
</dbReference>
<comment type="similarity">
    <text evidence="8">Belongs to the binding-protein-dependent transport system permease family.</text>
</comment>
<dbReference type="Proteomes" id="UP000430670">
    <property type="component" value="Unassembled WGS sequence"/>
</dbReference>
<dbReference type="SUPFAM" id="SSF161098">
    <property type="entry name" value="MetI-like"/>
    <property type="match status" value="1"/>
</dbReference>
<organism evidence="10 11">
    <name type="scientific">Heliobacterium mobile</name>
    <name type="common">Heliobacillus mobilis</name>
    <dbReference type="NCBI Taxonomy" id="28064"/>
    <lineage>
        <taxon>Bacteria</taxon>
        <taxon>Bacillati</taxon>
        <taxon>Bacillota</taxon>
        <taxon>Clostridia</taxon>
        <taxon>Eubacteriales</taxon>
        <taxon>Heliobacteriaceae</taxon>
        <taxon>Heliobacterium</taxon>
    </lineage>
</organism>
<dbReference type="FunFam" id="1.10.3720.10:FF:000033">
    <property type="entry name" value="Polar amino acid ABC transporter permease"/>
    <property type="match status" value="1"/>
</dbReference>
<keyword evidence="11" id="KW-1185">Reference proteome</keyword>
<evidence type="ECO:0000256" key="2">
    <source>
        <dbReference type="ARBA" id="ARBA00022448"/>
    </source>
</evidence>
<evidence type="ECO:0000256" key="8">
    <source>
        <dbReference type="RuleBase" id="RU363032"/>
    </source>
</evidence>
<evidence type="ECO:0000256" key="4">
    <source>
        <dbReference type="ARBA" id="ARBA00022692"/>
    </source>
</evidence>
<evidence type="ECO:0000259" key="9">
    <source>
        <dbReference type="PROSITE" id="PS50928"/>
    </source>
</evidence>
<dbReference type="RefSeq" id="WP_155475966.1">
    <property type="nucleotide sequence ID" value="NZ_WNKU01000007.1"/>
</dbReference>
<dbReference type="Gene3D" id="1.10.3720.10">
    <property type="entry name" value="MetI-like"/>
    <property type="match status" value="1"/>
</dbReference>
<evidence type="ECO:0000313" key="10">
    <source>
        <dbReference type="EMBL" id="MTV48859.1"/>
    </source>
</evidence>
<dbReference type="Pfam" id="PF00528">
    <property type="entry name" value="BPD_transp_1"/>
    <property type="match status" value="1"/>
</dbReference>
<evidence type="ECO:0000313" key="11">
    <source>
        <dbReference type="Proteomes" id="UP000430670"/>
    </source>
</evidence>
<feature type="transmembrane region" description="Helical" evidence="8">
    <location>
        <begin position="189"/>
        <end position="209"/>
    </location>
</feature>
<keyword evidence="3" id="KW-1003">Cell membrane</keyword>
<feature type="transmembrane region" description="Helical" evidence="8">
    <location>
        <begin position="130"/>
        <end position="149"/>
    </location>
</feature>
<dbReference type="AlphaFoldDB" id="A0A6I3SIZ6"/>
<dbReference type="InterPro" id="IPR010065">
    <property type="entry name" value="AA_ABC_transptr_permease_3TM"/>
</dbReference>
<comment type="subcellular location">
    <subcellularLocation>
        <location evidence="1 8">Cell membrane</location>
        <topology evidence="1 8">Multi-pass membrane protein</topology>
    </subcellularLocation>
</comment>
<dbReference type="GO" id="GO:0006865">
    <property type="term" value="P:amino acid transport"/>
    <property type="evidence" value="ECO:0007669"/>
    <property type="project" value="UniProtKB-KW"/>
</dbReference>
<dbReference type="InterPro" id="IPR000515">
    <property type="entry name" value="MetI-like"/>
</dbReference>
<feature type="domain" description="ABC transmembrane type-1" evidence="9">
    <location>
        <begin position="22"/>
        <end position="210"/>
    </location>
</feature>
<evidence type="ECO:0000256" key="6">
    <source>
        <dbReference type="ARBA" id="ARBA00022989"/>
    </source>
</evidence>
<dbReference type="InterPro" id="IPR043429">
    <property type="entry name" value="ArtM/GltK/GlnP/TcyL/YhdX-like"/>
</dbReference>
<feature type="transmembrane region" description="Helical" evidence="8">
    <location>
        <begin position="24"/>
        <end position="46"/>
    </location>
</feature>
<dbReference type="PANTHER" id="PTHR30614">
    <property type="entry name" value="MEMBRANE COMPONENT OF AMINO ACID ABC TRANSPORTER"/>
    <property type="match status" value="1"/>
</dbReference>
<accession>A0A6I3SIZ6</accession>
<evidence type="ECO:0000256" key="1">
    <source>
        <dbReference type="ARBA" id="ARBA00004651"/>
    </source>
</evidence>
<dbReference type="OrthoDB" id="9787841at2"/>
<evidence type="ECO:0000256" key="5">
    <source>
        <dbReference type="ARBA" id="ARBA00022970"/>
    </source>
</evidence>
<dbReference type="PROSITE" id="PS50928">
    <property type="entry name" value="ABC_TM1"/>
    <property type="match status" value="1"/>
</dbReference>
<keyword evidence="4 8" id="KW-0812">Transmembrane</keyword>
<protein>
    <submittedName>
        <fullName evidence="10">ABC transporter permease subunit</fullName>
    </submittedName>
</protein>
<sequence length="220" mass="25064">MEASKWMILFEPKNLKFLMQGLQWTIELALVSIAMSLFFGMVICALRISQFRFLRYPAFLYIESLRNLPLILLIFFTYFALPVIGVNLSKFWAAVVAFTIFTSALVAEIIRGGIQSIPKGQWEAARSQGFTYLQTMVFIIMPQALRKMIPPLLSQFITLTKDTSYATIIGLQELTGQASLTFIEYNNPIQTLLLVACIYFIINFAMSRLGRLVEQRMAMG</sequence>
<comment type="caution">
    <text evidence="10">The sequence shown here is derived from an EMBL/GenBank/DDBJ whole genome shotgun (WGS) entry which is preliminary data.</text>
</comment>
<name>A0A6I3SIZ6_HELMO</name>
<proteinExistence type="inferred from homology"/>
<dbReference type="GO" id="GO:0022857">
    <property type="term" value="F:transmembrane transporter activity"/>
    <property type="evidence" value="ECO:0007669"/>
    <property type="project" value="InterPro"/>
</dbReference>
<keyword evidence="5" id="KW-0029">Amino-acid transport</keyword>
<reference evidence="10 11" key="1">
    <citation type="submission" date="2019-11" db="EMBL/GenBank/DDBJ databases">
        <title>Whole-genome sequence of a the green, strictly anaerobic photosynthetic bacterium Heliobacillus mobilis DSM 6151.</title>
        <authorList>
            <person name="Kyndt J.A."/>
            <person name="Meyer T.E."/>
        </authorList>
    </citation>
    <scope>NUCLEOTIDE SEQUENCE [LARGE SCALE GENOMIC DNA]</scope>
    <source>
        <strain evidence="10 11">DSM 6151</strain>
    </source>
</reference>
<dbReference type="InterPro" id="IPR035906">
    <property type="entry name" value="MetI-like_sf"/>
</dbReference>
<keyword evidence="2 8" id="KW-0813">Transport</keyword>
<feature type="transmembrane region" description="Helical" evidence="8">
    <location>
        <begin position="91"/>
        <end position="110"/>
    </location>
</feature>
<keyword evidence="7 8" id="KW-0472">Membrane</keyword>
<feature type="transmembrane region" description="Helical" evidence="8">
    <location>
        <begin position="67"/>
        <end position="85"/>
    </location>
</feature>
<dbReference type="CDD" id="cd06261">
    <property type="entry name" value="TM_PBP2"/>
    <property type="match status" value="1"/>
</dbReference>
<gene>
    <name evidence="10" type="ORF">GJ688_07675</name>
</gene>
<evidence type="ECO:0000256" key="7">
    <source>
        <dbReference type="ARBA" id="ARBA00023136"/>
    </source>
</evidence>
<dbReference type="EMBL" id="WNKU01000007">
    <property type="protein sequence ID" value="MTV48859.1"/>
    <property type="molecule type" value="Genomic_DNA"/>
</dbReference>
<dbReference type="GO" id="GO:0043190">
    <property type="term" value="C:ATP-binding cassette (ABC) transporter complex"/>
    <property type="evidence" value="ECO:0007669"/>
    <property type="project" value="InterPro"/>
</dbReference>